<dbReference type="GO" id="GO:0008688">
    <property type="term" value="F:3-(3-hydroxyphenyl)propionate hydroxylase activity"/>
    <property type="evidence" value="ECO:0007669"/>
    <property type="project" value="TreeGrafter"/>
</dbReference>
<dbReference type="Gene3D" id="3.50.50.60">
    <property type="entry name" value="FAD/NAD(P)-binding domain"/>
    <property type="match status" value="1"/>
</dbReference>
<dbReference type="STRING" id="909613.UO65_0946"/>
<dbReference type="InterPro" id="IPR036188">
    <property type="entry name" value="FAD/NAD-bd_sf"/>
</dbReference>
<dbReference type="PATRIC" id="fig|909613.9.peg.960"/>
<sequence>MAAMTVPPAEALPVVVVGAGPTGLTSAILLARRGVRSVVLERHRDVYPLPRAVHLDDEVVRILQRVGVAEGFRAISRPVAGLRLVDGGLRTIVEFRRDSLEGAHGWPQANLFDQPDLERLLRAAAAEHPEIDLRGGHEVVRAQLPANPRDPVRVHVRDLGTGAVGHVDARALLGCDGANSPTRAAIGAAMRDLRFEERWLVVDVLCPTRLDVWNGVHQVCDPHRAATFMQVGAERYRWEFRLREGETSADPDLDALLHPWTGGAEVEVLRRAEYTFRAQVADRWRRGRTFLLGDAAHLTPPFIGQGLGSGLRDAANLTWKLAAVLTGTADECLLDTYEPERRPHATTMIRTAVAVGWAMTGGGPLGATVRRRAIAGAGRIPGVTDLVLKTTSPRLRRGPLVRTGPRDRLAGTLCPQPRIPTPTGPRRLDDVLGDAFGIIHRGPIEPAPATTARRLGAVVVRADGCPELLRWLGRSRAALIRPDRVVVTGFPSQDVPTCVELFSA</sequence>
<feature type="domain" description="FAD-binding" evidence="2">
    <location>
        <begin position="13"/>
        <end position="351"/>
    </location>
</feature>
<evidence type="ECO:0000256" key="1">
    <source>
        <dbReference type="ARBA" id="ARBA00023002"/>
    </source>
</evidence>
<dbReference type="SUPFAM" id="SSF51905">
    <property type="entry name" value="FAD/NAD(P)-binding domain"/>
    <property type="match status" value="1"/>
</dbReference>
<protein>
    <submittedName>
        <fullName evidence="3">3-(3-hydroxy-phenyl)propionate hydroxylase</fullName>
        <ecNumber evidence="3">1.14.13.-</ecNumber>
    </submittedName>
</protein>
<dbReference type="InterPro" id="IPR002938">
    <property type="entry name" value="FAD-bd"/>
</dbReference>
<keyword evidence="4" id="KW-1185">Reference proteome</keyword>
<evidence type="ECO:0000313" key="3">
    <source>
        <dbReference type="EMBL" id="EWC63649.1"/>
    </source>
</evidence>
<dbReference type="EMBL" id="AYXG01000039">
    <property type="protein sequence ID" value="EWC63649.1"/>
    <property type="molecule type" value="Genomic_DNA"/>
</dbReference>
<dbReference type="AlphaFoldDB" id="W7JC98"/>
<reference evidence="3 4" key="1">
    <citation type="journal article" date="2014" name="Genome Announc.">
        <title>Draft Genome Sequence of the Antitrypanosomally Active Sponge-Associated Bacterium Actinokineospora sp. Strain EG49.</title>
        <authorList>
            <person name="Harjes J."/>
            <person name="Ryu T."/>
            <person name="Abdelmohsen U.R."/>
            <person name="Moitinho-Silva L."/>
            <person name="Horn H."/>
            <person name="Ravasi T."/>
            <person name="Hentschel U."/>
        </authorList>
    </citation>
    <scope>NUCLEOTIDE SEQUENCE [LARGE SCALE GENOMIC DNA]</scope>
    <source>
        <strain evidence="3 4">EG49</strain>
    </source>
</reference>
<keyword evidence="1 3" id="KW-0560">Oxidoreductase</keyword>
<name>W7JC98_9PSEU</name>
<evidence type="ECO:0000259" key="2">
    <source>
        <dbReference type="Pfam" id="PF01494"/>
    </source>
</evidence>
<accession>W7JC98</accession>
<dbReference type="Proteomes" id="UP000019277">
    <property type="component" value="Unassembled WGS sequence"/>
</dbReference>
<dbReference type="EC" id="1.14.13.-" evidence="3"/>
<dbReference type="PANTHER" id="PTHR43476:SF3">
    <property type="entry name" value="FAD-BINDING MONOOXYGENASE"/>
    <property type="match status" value="1"/>
</dbReference>
<dbReference type="eggNOG" id="COG0654">
    <property type="taxonomic scope" value="Bacteria"/>
</dbReference>
<proteinExistence type="predicted"/>
<evidence type="ECO:0000313" key="4">
    <source>
        <dbReference type="Proteomes" id="UP000019277"/>
    </source>
</evidence>
<dbReference type="PRINTS" id="PR00420">
    <property type="entry name" value="RNGMNOXGNASE"/>
</dbReference>
<dbReference type="Pfam" id="PF01494">
    <property type="entry name" value="FAD_binding_3"/>
    <property type="match status" value="1"/>
</dbReference>
<comment type="caution">
    <text evidence="3">The sequence shown here is derived from an EMBL/GenBank/DDBJ whole genome shotgun (WGS) entry which is preliminary data.</text>
</comment>
<dbReference type="PANTHER" id="PTHR43476">
    <property type="entry name" value="3-(3-HYDROXY-PHENYL)PROPIONATE/3-HYDROXYCINNAMIC ACID HYDROXYLASE"/>
    <property type="match status" value="1"/>
</dbReference>
<dbReference type="InterPro" id="IPR050631">
    <property type="entry name" value="PheA/TfdB_FAD_monoxygenase"/>
</dbReference>
<organism evidence="3 4">
    <name type="scientific">Actinokineospora spheciospongiae</name>
    <dbReference type="NCBI Taxonomy" id="909613"/>
    <lineage>
        <taxon>Bacteria</taxon>
        <taxon>Bacillati</taxon>
        <taxon>Actinomycetota</taxon>
        <taxon>Actinomycetes</taxon>
        <taxon>Pseudonocardiales</taxon>
        <taxon>Pseudonocardiaceae</taxon>
        <taxon>Actinokineospora</taxon>
    </lineage>
</organism>
<dbReference type="NCBIfam" id="NF004829">
    <property type="entry name" value="PRK06183.1-3"/>
    <property type="match status" value="1"/>
</dbReference>
<dbReference type="GO" id="GO:0071949">
    <property type="term" value="F:FAD binding"/>
    <property type="evidence" value="ECO:0007669"/>
    <property type="project" value="InterPro"/>
</dbReference>
<dbReference type="GO" id="GO:0019622">
    <property type="term" value="P:3-(3-hydroxy)phenylpropionate catabolic process"/>
    <property type="evidence" value="ECO:0007669"/>
    <property type="project" value="TreeGrafter"/>
</dbReference>
<dbReference type="Gene3D" id="3.30.70.2450">
    <property type="match status" value="1"/>
</dbReference>
<gene>
    <name evidence="3" type="ORF">UO65_0946</name>
</gene>